<feature type="domain" description="MROH2B-like HEAT-repeats" evidence="3">
    <location>
        <begin position="331"/>
        <end position="513"/>
    </location>
</feature>
<comment type="caution">
    <text evidence="4">The sequence shown here is derived from an EMBL/GenBank/DDBJ whole genome shotgun (WGS) entry which is preliminary data.</text>
</comment>
<evidence type="ECO:0000313" key="5">
    <source>
        <dbReference type="Proteomes" id="UP001474421"/>
    </source>
</evidence>
<accession>A0AAW1C3T1</accession>
<feature type="compositionally biased region" description="Basic and acidic residues" evidence="1">
    <location>
        <begin position="612"/>
        <end position="623"/>
    </location>
</feature>
<dbReference type="Pfam" id="PF23210">
    <property type="entry name" value="HEAT_Maestro_2"/>
    <property type="match status" value="1"/>
</dbReference>
<dbReference type="PANTHER" id="PTHR23120:SF40">
    <property type="entry name" value="MAESTRO HEAT-LIKE REPEAT-CONTAINING PROTEIN FAMILY MEMBER 6"/>
    <property type="match status" value="1"/>
</dbReference>
<feature type="region of interest" description="Disordered" evidence="1">
    <location>
        <begin position="88"/>
        <end position="129"/>
    </location>
</feature>
<feature type="region of interest" description="Disordered" evidence="1">
    <location>
        <begin position="1"/>
        <end position="56"/>
    </location>
</feature>
<feature type="compositionally biased region" description="Polar residues" evidence="1">
    <location>
        <begin position="36"/>
        <end position="52"/>
    </location>
</feature>
<protein>
    <submittedName>
        <fullName evidence="4">Maestro heat-like repeat family member 5</fullName>
    </submittedName>
</protein>
<feature type="region of interest" description="Disordered" evidence="1">
    <location>
        <begin position="610"/>
        <end position="700"/>
    </location>
</feature>
<feature type="compositionally biased region" description="Basic and acidic residues" evidence="1">
    <location>
        <begin position="271"/>
        <end position="281"/>
    </location>
</feature>
<gene>
    <name evidence="4" type="ORF">NXF25_007530</name>
</gene>
<reference evidence="4 5" key="1">
    <citation type="journal article" date="2024" name="Proc. Natl. Acad. Sci. U.S.A.">
        <title>The genetic regulatory architecture and epigenomic basis for age-related changes in rattlesnake venom.</title>
        <authorList>
            <person name="Hogan M.P."/>
            <person name="Holding M.L."/>
            <person name="Nystrom G.S."/>
            <person name="Colston T.J."/>
            <person name="Bartlett D.A."/>
            <person name="Mason A.J."/>
            <person name="Ellsworth S.A."/>
            <person name="Rautsaw R.M."/>
            <person name="Lawrence K.C."/>
            <person name="Strickland J.L."/>
            <person name="He B."/>
            <person name="Fraser P."/>
            <person name="Margres M.J."/>
            <person name="Gilbert D.M."/>
            <person name="Gibbs H.L."/>
            <person name="Parkinson C.L."/>
            <person name="Rokyta D.R."/>
        </authorList>
    </citation>
    <scope>NUCLEOTIDE SEQUENCE [LARGE SCALE GENOMIC DNA]</scope>
    <source>
        <strain evidence="4">DRR0105</strain>
    </source>
</reference>
<name>A0AAW1C3T1_CROAD</name>
<feature type="compositionally biased region" description="Basic and acidic residues" evidence="1">
    <location>
        <begin position="630"/>
        <end position="700"/>
    </location>
</feature>
<feature type="domain" description="Maestro-like HEAT-repeats" evidence="2">
    <location>
        <begin position="538"/>
        <end position="610"/>
    </location>
</feature>
<dbReference type="GO" id="GO:0005737">
    <property type="term" value="C:cytoplasm"/>
    <property type="evidence" value="ECO:0007669"/>
    <property type="project" value="TreeGrafter"/>
</dbReference>
<dbReference type="AlphaFoldDB" id="A0AAW1C3T1"/>
<dbReference type="InterPro" id="IPR048465">
    <property type="entry name" value="Maestro-like_HEAT"/>
</dbReference>
<feature type="compositionally biased region" description="Basic and acidic residues" evidence="1">
    <location>
        <begin position="301"/>
        <end position="312"/>
    </location>
</feature>
<evidence type="ECO:0000259" key="3">
    <source>
        <dbReference type="Pfam" id="PF23210"/>
    </source>
</evidence>
<dbReference type="InterPro" id="IPR055408">
    <property type="entry name" value="HEAT_MROH2B-like"/>
</dbReference>
<dbReference type="PANTHER" id="PTHR23120">
    <property type="entry name" value="MAESTRO-RELATED HEAT DOMAIN-CONTAINING"/>
    <property type="match status" value="1"/>
</dbReference>
<keyword evidence="5" id="KW-1185">Reference proteome</keyword>
<dbReference type="Pfam" id="PF21047">
    <property type="entry name" value="HEAT_Maestro"/>
    <property type="match status" value="1"/>
</dbReference>
<dbReference type="Proteomes" id="UP001474421">
    <property type="component" value="Unassembled WGS sequence"/>
</dbReference>
<feature type="compositionally biased region" description="Basic residues" evidence="1">
    <location>
        <begin position="261"/>
        <end position="270"/>
    </location>
</feature>
<feature type="compositionally biased region" description="Basic and acidic residues" evidence="1">
    <location>
        <begin position="95"/>
        <end position="115"/>
    </location>
</feature>
<feature type="region of interest" description="Disordered" evidence="1">
    <location>
        <begin position="253"/>
        <end position="318"/>
    </location>
</feature>
<evidence type="ECO:0000313" key="4">
    <source>
        <dbReference type="EMBL" id="KAK9408756.1"/>
    </source>
</evidence>
<dbReference type="EMBL" id="JAOTOJ010000002">
    <property type="protein sequence ID" value="KAK9408756.1"/>
    <property type="molecule type" value="Genomic_DNA"/>
</dbReference>
<feature type="compositionally biased region" description="Polar residues" evidence="1">
    <location>
        <begin position="15"/>
        <end position="28"/>
    </location>
</feature>
<evidence type="ECO:0000259" key="2">
    <source>
        <dbReference type="Pfam" id="PF21047"/>
    </source>
</evidence>
<evidence type="ECO:0000256" key="1">
    <source>
        <dbReference type="SAM" id="MobiDB-lite"/>
    </source>
</evidence>
<sequence>MLKKLPFLKKKDSAESNLQVNHDQQRNPQEAHFSGSHPSTSPHSATQRTTQVLPLLVKSAAAPMEARKKSQPPALVLPELGLRTTRKSLPGAAQAEDKQGKKEPTSLQRVYDRSHRSSLPQGRRRSPDAIMPLYPELSDECFRPLWESKKPLKGRSVKDTLEMMDEKEILDTILDHLRPSLHISAEPKLPRKKMDGFPSLHQKSTIQESSSHHLSQEKILLYKYYGVKLRNSRQKDLVKEHLKRLLGFSLQEETDREVSGKRRRRRRRRKRGEEDKKERRTMGSCGVTERRRRRRRRKKKRGEEDKKERRTMGDVGHFGHAKTPAVLEATFEDPHSLSERQFRTALILCYGQAAMGAQPEEVIALVEHIVSEILFQYSTKNKDEALKKAFMRSVIMITKALVHTRRQDVNLPHKSELVINVIEVIENEPARSLSVIILHQAIITITCMTRLKPTLNTEVMSKLVNTSIQRVFSLPALKMTKVNAASPTQSTYTQDFYHQTVTACSSMLTSLLSEAPNLDSLQEILMHTNTWIESPKIHERERAIKSTWHLLKFVSEHTDFDTTADFFLLGQLVALLGLHIGEGKEIGQTSAEAAYHLHYILMNKMGPADCVNLKKDRGRERERGRGRRERGREKGGREGGRKREGGQRGRGREREGREGREGGREREREEREGGQRQRGREREREGKEERERERESACLV</sequence>
<feature type="compositionally biased region" description="Basic residues" evidence="1">
    <location>
        <begin position="290"/>
        <end position="300"/>
    </location>
</feature>
<dbReference type="InterPro" id="IPR045206">
    <property type="entry name" value="Maestro_heat-like_prot"/>
</dbReference>
<organism evidence="4 5">
    <name type="scientific">Crotalus adamanteus</name>
    <name type="common">Eastern diamondback rattlesnake</name>
    <dbReference type="NCBI Taxonomy" id="8729"/>
    <lineage>
        <taxon>Eukaryota</taxon>
        <taxon>Metazoa</taxon>
        <taxon>Chordata</taxon>
        <taxon>Craniata</taxon>
        <taxon>Vertebrata</taxon>
        <taxon>Euteleostomi</taxon>
        <taxon>Lepidosauria</taxon>
        <taxon>Squamata</taxon>
        <taxon>Bifurcata</taxon>
        <taxon>Unidentata</taxon>
        <taxon>Episquamata</taxon>
        <taxon>Toxicofera</taxon>
        <taxon>Serpentes</taxon>
        <taxon>Colubroidea</taxon>
        <taxon>Viperidae</taxon>
        <taxon>Crotalinae</taxon>
        <taxon>Crotalus</taxon>
    </lineage>
</organism>
<proteinExistence type="predicted"/>
<feature type="region of interest" description="Disordered" evidence="1">
    <location>
        <begin position="62"/>
        <end position="81"/>
    </location>
</feature>